<name>A0AAW0CU66_9AGAR</name>
<evidence type="ECO:0000313" key="3">
    <source>
        <dbReference type="Proteomes" id="UP001362999"/>
    </source>
</evidence>
<protein>
    <submittedName>
        <fullName evidence="2">Uncharacterized protein</fullName>
    </submittedName>
</protein>
<keyword evidence="3" id="KW-1185">Reference proteome</keyword>
<accession>A0AAW0CU66</accession>
<evidence type="ECO:0000313" key="2">
    <source>
        <dbReference type="EMBL" id="KAK7042287.1"/>
    </source>
</evidence>
<dbReference type="AlphaFoldDB" id="A0AAW0CU66"/>
<gene>
    <name evidence="2" type="ORF">R3P38DRAFT_3348325</name>
</gene>
<organism evidence="2 3">
    <name type="scientific">Favolaschia claudopus</name>
    <dbReference type="NCBI Taxonomy" id="2862362"/>
    <lineage>
        <taxon>Eukaryota</taxon>
        <taxon>Fungi</taxon>
        <taxon>Dikarya</taxon>
        <taxon>Basidiomycota</taxon>
        <taxon>Agaricomycotina</taxon>
        <taxon>Agaricomycetes</taxon>
        <taxon>Agaricomycetidae</taxon>
        <taxon>Agaricales</taxon>
        <taxon>Marasmiineae</taxon>
        <taxon>Mycenaceae</taxon>
        <taxon>Favolaschia</taxon>
    </lineage>
</organism>
<sequence length="435" mass="48159">MSNNDADNWQFLRFALQAAASKSRPNFGEHLKMLNFRALVENASAQRLIQYRTRGELALKLFLCDYLASLDAGFSYHAAVNLTVPHFKTLQYILLTHWPTVHEKDSPDLLFLFLGIFDIHGQSAVATWMSDVFAPIVDAVVAGVNKHLQIRLLKANFNYLQGGGTGIYFELETDTWAQRRGVIEQFAFVSSVAGLFCQEPFTPASGITQAPSTPSLDADAIPVPDQAGSHSLPQTSNEIFQEAHTIGLEPLNPAELDTPDPLDMLISEPPHIAIPDPAETDNPEKIESAMNIAQEHELDTLEPSGLDVADEKEIETDLQPTTLPSPKAHNKRQSLSRRLFKTAHKVVSAVATRTRWTFGAAFFNGDILSYVEDTLSLATQASINDAQNLQRTPPRRRSLLPTTNTPGAGDYRLHRSMTESTKADARKARIYKSRA</sequence>
<comment type="caution">
    <text evidence="2">The sequence shown here is derived from an EMBL/GenBank/DDBJ whole genome shotgun (WGS) entry which is preliminary data.</text>
</comment>
<evidence type="ECO:0000256" key="1">
    <source>
        <dbReference type="SAM" id="MobiDB-lite"/>
    </source>
</evidence>
<reference evidence="2 3" key="1">
    <citation type="journal article" date="2024" name="J Genomics">
        <title>Draft genome sequencing and assembly of Favolaschia claudopus CIRM-BRFM 2984 isolated from oak limbs.</title>
        <authorList>
            <person name="Navarro D."/>
            <person name="Drula E."/>
            <person name="Chaduli D."/>
            <person name="Cazenave R."/>
            <person name="Ahrendt S."/>
            <person name="Wang J."/>
            <person name="Lipzen A."/>
            <person name="Daum C."/>
            <person name="Barry K."/>
            <person name="Grigoriev I.V."/>
            <person name="Favel A."/>
            <person name="Rosso M.N."/>
            <person name="Martin F."/>
        </authorList>
    </citation>
    <scope>NUCLEOTIDE SEQUENCE [LARGE SCALE GENOMIC DNA]</scope>
    <source>
        <strain evidence="2 3">CIRM-BRFM 2984</strain>
    </source>
</reference>
<dbReference type="Proteomes" id="UP001362999">
    <property type="component" value="Unassembled WGS sequence"/>
</dbReference>
<dbReference type="EMBL" id="JAWWNJ010000013">
    <property type="protein sequence ID" value="KAK7042287.1"/>
    <property type="molecule type" value="Genomic_DNA"/>
</dbReference>
<feature type="region of interest" description="Disordered" evidence="1">
    <location>
        <begin position="388"/>
        <end position="411"/>
    </location>
</feature>
<proteinExistence type="predicted"/>